<comment type="caution">
    <text evidence="1">The sequence shown here is derived from an EMBL/GenBank/DDBJ whole genome shotgun (WGS) entry which is preliminary data.</text>
</comment>
<protein>
    <submittedName>
        <fullName evidence="1">Uncharacterized protein</fullName>
    </submittedName>
</protein>
<gene>
    <name evidence="1" type="ORF">VP01_307g8</name>
</gene>
<accession>A0A0L6UZT2</accession>
<name>A0A0L6UZT2_9BASI</name>
<keyword evidence="2" id="KW-1185">Reference proteome</keyword>
<reference evidence="1 2" key="1">
    <citation type="submission" date="2015-08" db="EMBL/GenBank/DDBJ databases">
        <title>Next Generation Sequencing and Analysis of the Genome of Puccinia sorghi L Schw, the Causal Agent of Maize Common Rust.</title>
        <authorList>
            <person name="Rochi L."/>
            <person name="Burguener G."/>
            <person name="Darino M."/>
            <person name="Turjanski A."/>
            <person name="Kreff E."/>
            <person name="Dieguez M.J."/>
            <person name="Sacco F."/>
        </authorList>
    </citation>
    <scope>NUCLEOTIDE SEQUENCE [LARGE SCALE GENOMIC DNA]</scope>
    <source>
        <strain evidence="1 2">RO10H11247</strain>
    </source>
</reference>
<sequence length="55" mass="6418">MTRSTKEIGETWNSTYECDASKRLRSAKAIPDSPSNKKFRSEKDEIMYIDSDRIM</sequence>
<organism evidence="1 2">
    <name type="scientific">Puccinia sorghi</name>
    <dbReference type="NCBI Taxonomy" id="27349"/>
    <lineage>
        <taxon>Eukaryota</taxon>
        <taxon>Fungi</taxon>
        <taxon>Dikarya</taxon>
        <taxon>Basidiomycota</taxon>
        <taxon>Pucciniomycotina</taxon>
        <taxon>Pucciniomycetes</taxon>
        <taxon>Pucciniales</taxon>
        <taxon>Pucciniaceae</taxon>
        <taxon>Puccinia</taxon>
    </lineage>
</organism>
<dbReference type="Proteomes" id="UP000037035">
    <property type="component" value="Unassembled WGS sequence"/>
</dbReference>
<dbReference type="VEuPathDB" id="FungiDB:VP01_307g8"/>
<evidence type="ECO:0000313" key="1">
    <source>
        <dbReference type="EMBL" id="KNZ54004.1"/>
    </source>
</evidence>
<dbReference type="AlphaFoldDB" id="A0A0L6UZT2"/>
<evidence type="ECO:0000313" key="2">
    <source>
        <dbReference type="Proteomes" id="UP000037035"/>
    </source>
</evidence>
<dbReference type="EMBL" id="LAVV01008035">
    <property type="protein sequence ID" value="KNZ54004.1"/>
    <property type="molecule type" value="Genomic_DNA"/>
</dbReference>
<proteinExistence type="predicted"/>